<organism evidence="1 2">
    <name type="scientific">Bauhinia variegata</name>
    <name type="common">Purple orchid tree</name>
    <name type="synonym">Phanera variegata</name>
    <dbReference type="NCBI Taxonomy" id="167791"/>
    <lineage>
        <taxon>Eukaryota</taxon>
        <taxon>Viridiplantae</taxon>
        <taxon>Streptophyta</taxon>
        <taxon>Embryophyta</taxon>
        <taxon>Tracheophyta</taxon>
        <taxon>Spermatophyta</taxon>
        <taxon>Magnoliopsida</taxon>
        <taxon>eudicotyledons</taxon>
        <taxon>Gunneridae</taxon>
        <taxon>Pentapetalae</taxon>
        <taxon>rosids</taxon>
        <taxon>fabids</taxon>
        <taxon>Fabales</taxon>
        <taxon>Fabaceae</taxon>
        <taxon>Cercidoideae</taxon>
        <taxon>Cercideae</taxon>
        <taxon>Bauhiniinae</taxon>
        <taxon>Bauhinia</taxon>
    </lineage>
</organism>
<protein>
    <submittedName>
        <fullName evidence="1">Uncharacterized protein</fullName>
    </submittedName>
</protein>
<dbReference type="EMBL" id="CM039439">
    <property type="protein sequence ID" value="KAI4295794.1"/>
    <property type="molecule type" value="Genomic_DNA"/>
</dbReference>
<dbReference type="Proteomes" id="UP000828941">
    <property type="component" value="Chromosome 14"/>
</dbReference>
<evidence type="ECO:0000313" key="2">
    <source>
        <dbReference type="Proteomes" id="UP000828941"/>
    </source>
</evidence>
<keyword evidence="2" id="KW-1185">Reference proteome</keyword>
<gene>
    <name evidence="1" type="ORF">L6164_035802</name>
</gene>
<reference evidence="1 2" key="1">
    <citation type="journal article" date="2022" name="DNA Res.">
        <title>Chromosomal-level genome assembly of the orchid tree Bauhinia variegata (Leguminosae; Cercidoideae) supports the allotetraploid origin hypothesis of Bauhinia.</title>
        <authorList>
            <person name="Zhong Y."/>
            <person name="Chen Y."/>
            <person name="Zheng D."/>
            <person name="Pang J."/>
            <person name="Liu Y."/>
            <person name="Luo S."/>
            <person name="Meng S."/>
            <person name="Qian L."/>
            <person name="Wei D."/>
            <person name="Dai S."/>
            <person name="Zhou R."/>
        </authorList>
    </citation>
    <scope>NUCLEOTIDE SEQUENCE [LARGE SCALE GENOMIC DNA]</scope>
    <source>
        <strain evidence="1">BV-YZ2020</strain>
    </source>
</reference>
<sequence length="301" mass="35044">MFSLEMDAPKPVSAKLLKEHLQEQQEPFSLNNYFSERRYMLKKLHCDNSSNVHQLSSSKNPKWFLKYDLHKIRKRFILARGTLRSVLHKFIPTSGSSEFSKWETTSETQTSQQTESLEVQVSAYDHHNSTLLNMLQTFTLPRLRSLEVDTDIEPHCIIKKKKKQSTMKSELQEPSPNEVCHFKSAISTLSQKSVGNDPVFSAYLRKLLENSHMLKLRHVGHDTLEEMIGAVSLRQRNRRIQHKRKRLLSRCLGKARDTHVASFVTSEEWKNYQKLNSEIHIEIGDAIMDDIVKEIILLFLD</sequence>
<comment type="caution">
    <text evidence="1">The sequence shown here is derived from an EMBL/GenBank/DDBJ whole genome shotgun (WGS) entry which is preliminary data.</text>
</comment>
<accession>A0ACB9KF33</accession>
<evidence type="ECO:0000313" key="1">
    <source>
        <dbReference type="EMBL" id="KAI4295794.1"/>
    </source>
</evidence>
<name>A0ACB9KF33_BAUVA</name>
<proteinExistence type="predicted"/>